<reference evidence="8" key="1">
    <citation type="submission" date="2016-06" db="EMBL/GenBank/DDBJ databases">
        <title>Draft Genome sequence of the fungus Inonotus baumii.</title>
        <authorList>
            <person name="Zhu H."/>
            <person name="Lin W."/>
        </authorList>
    </citation>
    <scope>NUCLEOTIDE SEQUENCE</scope>
    <source>
        <strain evidence="8">821</strain>
    </source>
</reference>
<comment type="caution">
    <text evidence="8">The sequence shown here is derived from an EMBL/GenBank/DDBJ whole genome shotgun (WGS) entry which is preliminary data.</text>
</comment>
<dbReference type="InterPro" id="IPR057326">
    <property type="entry name" value="KR_dom"/>
</dbReference>
<dbReference type="GO" id="GO:0044550">
    <property type="term" value="P:secondary metabolite biosynthetic process"/>
    <property type="evidence" value="ECO:0007669"/>
    <property type="project" value="UniProtKB-ARBA"/>
</dbReference>
<dbReference type="GO" id="GO:0031177">
    <property type="term" value="F:phosphopantetheine binding"/>
    <property type="evidence" value="ECO:0007669"/>
    <property type="project" value="InterPro"/>
</dbReference>
<dbReference type="Proteomes" id="UP000757232">
    <property type="component" value="Unassembled WGS sequence"/>
</dbReference>
<keyword evidence="3" id="KW-0808">Transferase</keyword>
<keyword evidence="2" id="KW-0597">Phosphoprotein</keyword>
<dbReference type="InterPro" id="IPR036736">
    <property type="entry name" value="ACP-like_sf"/>
</dbReference>
<dbReference type="GO" id="GO:0006633">
    <property type="term" value="P:fatty acid biosynthetic process"/>
    <property type="evidence" value="ECO:0007669"/>
    <property type="project" value="TreeGrafter"/>
</dbReference>
<dbReference type="PANTHER" id="PTHR43775:SF51">
    <property type="entry name" value="INACTIVE PHENOLPHTHIOCEROL SYNTHESIS POLYKETIDE SYNTHASE TYPE I PKS1-RELATED"/>
    <property type="match status" value="1"/>
</dbReference>
<dbReference type="SUPFAM" id="SSF55048">
    <property type="entry name" value="Probable ACP-binding domain of malonyl-CoA ACP transacylase"/>
    <property type="match status" value="1"/>
</dbReference>
<feature type="active site" description="Proton donor; for dehydratase activity" evidence="4">
    <location>
        <position position="1774"/>
    </location>
</feature>
<dbReference type="SMART" id="SM00822">
    <property type="entry name" value="PKS_KR"/>
    <property type="match status" value="1"/>
</dbReference>
<dbReference type="Gene3D" id="3.40.47.10">
    <property type="match status" value="1"/>
</dbReference>
<dbReference type="SUPFAM" id="SSF53901">
    <property type="entry name" value="Thiolase-like"/>
    <property type="match status" value="1"/>
</dbReference>
<dbReference type="InterPro" id="IPR000873">
    <property type="entry name" value="AMP-dep_synth/lig_dom"/>
</dbReference>
<feature type="active site" description="Proton acceptor; for dehydratase activity" evidence="4">
    <location>
        <position position="1623"/>
    </location>
</feature>
<evidence type="ECO:0000256" key="1">
    <source>
        <dbReference type="ARBA" id="ARBA00022450"/>
    </source>
</evidence>
<dbReference type="Pfam" id="PF00698">
    <property type="entry name" value="Acyl_transf_1"/>
    <property type="match status" value="1"/>
</dbReference>
<dbReference type="InterPro" id="IPR050091">
    <property type="entry name" value="PKS_NRPS_Biosynth_Enz"/>
</dbReference>
<dbReference type="Pfam" id="PF14765">
    <property type="entry name" value="PS-DH"/>
    <property type="match status" value="1"/>
</dbReference>
<dbReference type="PANTHER" id="PTHR43775">
    <property type="entry name" value="FATTY ACID SYNTHASE"/>
    <property type="match status" value="1"/>
</dbReference>
<dbReference type="Gene3D" id="3.40.366.10">
    <property type="entry name" value="Malonyl-Coenzyme A Acyl Carrier Protein, domain 2"/>
    <property type="match status" value="1"/>
</dbReference>
<dbReference type="Pfam" id="PF08659">
    <property type="entry name" value="KR"/>
    <property type="match status" value="1"/>
</dbReference>
<feature type="region of interest" description="N-terminal hotdog fold" evidence="4">
    <location>
        <begin position="1586"/>
        <end position="1707"/>
    </location>
</feature>
<dbReference type="PROSITE" id="PS52004">
    <property type="entry name" value="KS3_2"/>
    <property type="match status" value="1"/>
</dbReference>
<dbReference type="SMART" id="SM00823">
    <property type="entry name" value="PKS_PP"/>
    <property type="match status" value="3"/>
</dbReference>
<dbReference type="InterPro" id="IPR036291">
    <property type="entry name" value="NAD(P)-bd_dom_sf"/>
</dbReference>
<dbReference type="InterPro" id="IPR020806">
    <property type="entry name" value="PKS_PP-bd"/>
</dbReference>
<dbReference type="InterPro" id="IPR014031">
    <property type="entry name" value="Ketoacyl_synth_C"/>
</dbReference>
<dbReference type="InterPro" id="IPR020841">
    <property type="entry name" value="PKS_Beta-ketoAc_synthase_dom"/>
</dbReference>
<evidence type="ECO:0000313" key="8">
    <source>
        <dbReference type="EMBL" id="OCB83923.1"/>
    </source>
</evidence>
<dbReference type="InterPro" id="IPR014030">
    <property type="entry name" value="Ketoacyl_synth_N"/>
</dbReference>
<dbReference type="Pfam" id="PF00550">
    <property type="entry name" value="PP-binding"/>
    <property type="match status" value="3"/>
</dbReference>
<dbReference type="Gene3D" id="3.10.129.110">
    <property type="entry name" value="Polyketide synthase dehydratase"/>
    <property type="match status" value="1"/>
</dbReference>
<dbReference type="SMART" id="SM00827">
    <property type="entry name" value="PKS_AT"/>
    <property type="match status" value="1"/>
</dbReference>
<dbReference type="InterPro" id="IPR042104">
    <property type="entry name" value="PKS_dehydratase_sf"/>
</dbReference>
<dbReference type="CDD" id="cd00833">
    <property type="entry name" value="PKS"/>
    <property type="match status" value="1"/>
</dbReference>
<dbReference type="InterPro" id="IPR016035">
    <property type="entry name" value="Acyl_Trfase/lysoPLipase"/>
</dbReference>
<dbReference type="InterPro" id="IPR009081">
    <property type="entry name" value="PP-bd_ACP"/>
</dbReference>
<dbReference type="GO" id="GO:0004312">
    <property type="term" value="F:fatty acid synthase activity"/>
    <property type="evidence" value="ECO:0007669"/>
    <property type="project" value="TreeGrafter"/>
</dbReference>
<evidence type="ECO:0000259" key="5">
    <source>
        <dbReference type="PROSITE" id="PS50075"/>
    </source>
</evidence>
<dbReference type="Gene3D" id="3.30.70.3290">
    <property type="match status" value="1"/>
</dbReference>
<proteinExistence type="predicted"/>
<dbReference type="PROSITE" id="PS50075">
    <property type="entry name" value="CARRIER"/>
    <property type="match status" value="3"/>
</dbReference>
<evidence type="ECO:0000256" key="2">
    <source>
        <dbReference type="ARBA" id="ARBA00022553"/>
    </source>
</evidence>
<dbReference type="Gene3D" id="3.40.50.720">
    <property type="entry name" value="NAD(P)-binding Rossmann-like Domain"/>
    <property type="match status" value="1"/>
</dbReference>
<dbReference type="Pfam" id="PF00501">
    <property type="entry name" value="AMP-binding"/>
    <property type="match status" value="1"/>
</dbReference>
<accession>A0A9Q5HQ41</accession>
<feature type="domain" description="Carrier" evidence="5">
    <location>
        <begin position="2489"/>
        <end position="2567"/>
    </location>
</feature>
<evidence type="ECO:0000259" key="7">
    <source>
        <dbReference type="PROSITE" id="PS52019"/>
    </source>
</evidence>
<dbReference type="PROSITE" id="PS00012">
    <property type="entry name" value="PHOSPHOPANTETHEINE"/>
    <property type="match status" value="2"/>
</dbReference>
<feature type="domain" description="PKS/mFAS DH" evidence="7">
    <location>
        <begin position="1586"/>
        <end position="1864"/>
    </location>
</feature>
<keyword evidence="9" id="KW-1185">Reference proteome</keyword>
<dbReference type="Pfam" id="PF22621">
    <property type="entry name" value="CurL-like_PKS_C"/>
    <property type="match status" value="1"/>
</dbReference>
<dbReference type="Pfam" id="PF00109">
    <property type="entry name" value="ketoacyl-synt"/>
    <property type="match status" value="1"/>
</dbReference>
<name>A0A9Q5HQ41_SANBA</name>
<dbReference type="EMBL" id="LNZH02000217">
    <property type="protein sequence ID" value="OCB83923.1"/>
    <property type="molecule type" value="Genomic_DNA"/>
</dbReference>
<dbReference type="Gene3D" id="3.40.50.12780">
    <property type="entry name" value="N-terminal domain of ligase-like"/>
    <property type="match status" value="1"/>
</dbReference>
<evidence type="ECO:0000313" key="9">
    <source>
        <dbReference type="Proteomes" id="UP000757232"/>
    </source>
</evidence>
<keyword evidence="1" id="KW-0596">Phosphopantetheine</keyword>
<dbReference type="InterPro" id="IPR013968">
    <property type="entry name" value="PKS_KR"/>
</dbReference>
<feature type="domain" description="Carrier" evidence="5">
    <location>
        <begin position="586"/>
        <end position="662"/>
    </location>
</feature>
<evidence type="ECO:0000259" key="6">
    <source>
        <dbReference type="PROSITE" id="PS52004"/>
    </source>
</evidence>
<dbReference type="InterPro" id="IPR016039">
    <property type="entry name" value="Thiolase-like"/>
</dbReference>
<feature type="domain" description="Carrier" evidence="5">
    <location>
        <begin position="2384"/>
        <end position="2462"/>
    </location>
</feature>
<dbReference type="InterPro" id="IPR006162">
    <property type="entry name" value="Ppantetheine_attach_site"/>
</dbReference>
<evidence type="ECO:0000256" key="4">
    <source>
        <dbReference type="PROSITE-ProRule" id="PRU01363"/>
    </source>
</evidence>
<dbReference type="SUPFAM" id="SSF51735">
    <property type="entry name" value="NAD(P)-binding Rossmann-fold domains"/>
    <property type="match status" value="1"/>
</dbReference>
<dbReference type="InterPro" id="IPR049900">
    <property type="entry name" value="PKS_mFAS_DH"/>
</dbReference>
<protein>
    <submittedName>
        <fullName evidence="8">Polyketide synthetase</fullName>
    </submittedName>
</protein>
<evidence type="ECO:0000256" key="3">
    <source>
        <dbReference type="ARBA" id="ARBA00022679"/>
    </source>
</evidence>
<dbReference type="SMART" id="SM00825">
    <property type="entry name" value="PKS_KS"/>
    <property type="match status" value="1"/>
</dbReference>
<dbReference type="Gene3D" id="1.10.1200.10">
    <property type="entry name" value="ACP-like"/>
    <property type="match status" value="3"/>
</dbReference>
<sequence length="2572" mass="278868">MAGADAPSSDTVIRRFVQVASAPETADVQVIDCCGDTLTYAQLLALASGIASKLRSSFGEKPIVSIVSDNNPYVLAVILATWLIGGVAAPLDFHAPEALLKGMLDGIRPHCVVLPESSEGNVKLIRDMGLVALPFKPAESGIPTLLKTYANKPTIDLSLLSSPTDDALYIYTSSASSTANLKCVPIHHGMLFSNAHLELATWRVRKGITRELYGGAEPERFRVLGWGPFSHIMALAHDFTCHIVLSVGCYIFAVPPSTYPTPASSSTGTEYDIGTILLQTAKRSNADMISGVPWLYKRLMTACEGHPEYLDLLKRCRQLLSGGALTDSDTEKWADEHGLKMDVSLGMTEIGGALFEVDVKTMAEGGYPIDQVLVKDAKLTLVDGDGHENDSYGELVISSPFIARGYRNFASLTHKHDPATGITAFHTGDMYSLRDGRLVWDGRKEDYIQLGSAELLDPRGPEQELAKNPAIAKAALVGNRFLRGAADFVCAIVEVPNSGFNGREVMRAFAQVNKGLHPPLRVPVSRVLVLEQGETIPMTRKALIWRKALEERFGARLSALINDPSLSKFGNEKRTKRTKKAVTTLEEVEFEVGQIVAEGLGVPKALVDDNGDASFAELGMDSNMATRIVSKLNSRFTLDLPMSACHDYVDLATLSRAIFEKLTASSTSPSELSPGVRLTYDNDSDVVIVGQAFRLPGKVNTASAFWEALVHKKQVLEPMGNDRWDHASFYHPPTNPPSKPPPGKINFTQMGRIEVASYDNAFFGISPAEAYFVTPGARVAMEVAVEALEDANIPLSGIKGSNMGVFVAQGPEFGYPDLIYTEKGFEVYDRYYGTGVADSAISGRLSYFLDIHGPSVTLNTACSGGLVALDNALMSIRHGISETAIVCSVNVHVWPGNFGFLSANQMSSLHGRCATFSKDADGYVPSEGAMAFIVKSKRAALRDGDNIIGVVKSTSVQHNGRSQGLVAPNSKAQVALQRTCLAAAGIMPSDVDFVENHGTGTILGDMMEIQAINEVFGGSHSADSPLVLGAAKTIFGHTESSAGLVGVAKALQSLHYHVVPGLAHLDGSNLSPRLDTSVTPLRISHLESQLRRRADRVPLRALSLSFGFAGTIAAVILEEHLSNKAIESNIPETPARSIPHLFVVSAKTEKALVEYMRSYVEYCKRAQESDLADICYTTCIGREHYRFRFACTCATMQELLDQLNIALETSAKEPFAAIPSKPRVAFAFPGQGSQWQGMGRAFSDVDKVFAGYLLEYAEQASDLLGFDLGPLLFDYAETERPSNAINETHVSQACIFVFQCAMVRWLEHLGIRPNAVVSHSLGEIAASVASGSMEFNTALEFVIVRSNAMRPERTNGGIMAAIRAPAEPIKKRIAALGLSEVVSIAAFNSDTQHVVSGDEQAVRKLVDDLAKKSIKATILSVNQGFHSHCIEPSLGPIREHLERNADEISKPTIPYFSSVEGRALKNGERPDAGYWVKQARQAVRFVDAAHALFSEANCNVVVDVGPQTVIAHLLKDAGSRVSKPPSVISLCDRPTTDTLNPLVQSLAMLYTLGVTPDFQKVFAGRRTQAKKVAIPTYPWQRQRHYPSIIPSRTTKIKGMQQSDDYMKTWEIGKELGPFLEKDHTVEGVPIIPAAALAMFVSLEARKARSSPVVVDMRFLKPLLLENPSKETLKLEIHDSSFTCVHYREGVEKGKICSGNLLPASAPSSTATESGRPSQTVIKEAVYEKFSNNLVRFGPNFQCIQSIDMYADRAVGSINVPPSGNSQHDLIRKMDAILHMFGAIAPEGPAELRAGGSFLPSVVNGLIIHASSFPERIFCTYRLPIKVSPNSKKMTAELEVRSESGELLVACTDYSVSWVPSSMPVVARPSPPKGGLPLMRTIWKQKMLSVEDLDTKKVSDILYVGSGRLLQTLEREASSLSMKVIAVNEVSTFLESQNGPYQIVYDATSVDGLRVDGDSIMVSSLASLAFVKAIAPHLGSHKIQSIVILTHEALQILPAETDSSTTLSMSKLPVEAGCLLGNFCHGMVRVLRHESNFQSIFAIDLPRDIPTSEECAILTRELAIGVTRKESPIAYRYSSERRLLRLESCLIEDGFWIPPTNDSVQKKACAVIFGMNEVGIALAKHMVDRRGWSHIVFVDKRNRGDIEIASTLINLEAEGVELDYVQTEIALGAAVRDTLVKIYDEYGPIQSIVYAPDNVKDMPVRAATDQALSSVLNSTAIGAWNIHSACEELKLAVDRLVMLSSISVPLGKPNQLLRVASYSFMDALAAYSSSISSRETYSVQLGSWESQNGSDQLVGDIPAIPQMSYELGIPLLVRTLEDARPPVVSILAKTRFGLLHGNEPYSSDPYFSSVLASAAPEDSAIPGPKPAIVSSAKRTTKIAIPAVEKTLTRSLQKILGLSSSDVENLDSSTPILSLGIDSISFTQLRADVSENYEVDLPMTFLGEETLTLAEVAEFIVEAARQQSGSEISDRPSSEDTLVADINLSAKDAEKFISTSLQAVLGMSASDMENIDSSTPILSLGIDSISFTQLRSDVMKKYGVDVPMSFLGEDTLTLAELAEFAVEKAKEAKA</sequence>
<dbReference type="InterPro" id="IPR042099">
    <property type="entry name" value="ANL_N_sf"/>
</dbReference>
<dbReference type="Pfam" id="PF02801">
    <property type="entry name" value="Ketoacyl-synt_C"/>
    <property type="match status" value="1"/>
</dbReference>
<dbReference type="InterPro" id="IPR049551">
    <property type="entry name" value="PKS_DH_C"/>
</dbReference>
<dbReference type="InterPro" id="IPR001227">
    <property type="entry name" value="Ac_transferase_dom_sf"/>
</dbReference>
<dbReference type="InterPro" id="IPR014043">
    <property type="entry name" value="Acyl_transferase_dom"/>
</dbReference>
<dbReference type="SUPFAM" id="SSF47336">
    <property type="entry name" value="ACP-like"/>
    <property type="match status" value="3"/>
</dbReference>
<dbReference type="InterPro" id="IPR016036">
    <property type="entry name" value="Malonyl_transacylase_ACP-bd"/>
</dbReference>
<dbReference type="PROSITE" id="PS52019">
    <property type="entry name" value="PKS_MFAS_DH"/>
    <property type="match status" value="1"/>
</dbReference>
<gene>
    <name evidence="8" type="ORF">A7U60_g9129</name>
</gene>
<feature type="domain" description="Ketosynthase family 3 (KS3)" evidence="6">
    <location>
        <begin position="683"/>
        <end position="1119"/>
    </location>
</feature>
<dbReference type="SUPFAM" id="SSF52151">
    <property type="entry name" value="FabD/lysophospholipase-like"/>
    <property type="match status" value="1"/>
</dbReference>
<feature type="region of interest" description="C-terminal hotdog fold" evidence="4">
    <location>
        <begin position="1717"/>
        <end position="1864"/>
    </location>
</feature>
<organism evidence="8 9">
    <name type="scientific">Sanghuangporus baumii</name>
    <name type="common">Phellinus baumii</name>
    <dbReference type="NCBI Taxonomy" id="108892"/>
    <lineage>
        <taxon>Eukaryota</taxon>
        <taxon>Fungi</taxon>
        <taxon>Dikarya</taxon>
        <taxon>Basidiomycota</taxon>
        <taxon>Agaricomycotina</taxon>
        <taxon>Agaricomycetes</taxon>
        <taxon>Hymenochaetales</taxon>
        <taxon>Hymenochaetaceae</taxon>
        <taxon>Sanghuangporus</taxon>
    </lineage>
</organism>
<dbReference type="SUPFAM" id="SSF56801">
    <property type="entry name" value="Acetyl-CoA synthetase-like"/>
    <property type="match status" value="1"/>
</dbReference>
<dbReference type="OrthoDB" id="5334845at2759"/>